<keyword evidence="7" id="KW-1185">Reference proteome</keyword>
<comment type="similarity">
    <text evidence="2">Belongs to the bacterial solute-binding protein 5 family.</text>
</comment>
<gene>
    <name evidence="6" type="ordered locus">FraEuI1c_1513</name>
</gene>
<dbReference type="AlphaFoldDB" id="E3J7G6"/>
<keyword evidence="3" id="KW-0813">Transport</keyword>
<dbReference type="InterPro" id="IPR030678">
    <property type="entry name" value="Peptide/Ni-bd"/>
</dbReference>
<sequence length="511" mass="53926">MLATMALAGGSLAACGGGSGGGAGGSRVVIGIVQVPHTLDPQQVSDIQNDEAITSMYDTLVTFDANGKLVSGLSTSWEYAPDGKSISFTLHDGAKFHSGNPVTAADVAYTLNRIKKVNTGVAAYMQDFASATATDGTHLTISLTQPDLQFIGVLSKVYILDSKLVGQHEGSDDAQSWLATNDAGSGPYDLAGYKANSNLDLTLDTSYWNYDATRPQNLDFRYIAENSTLASELRNGGVDVVAQLDATNLKQFQNNPSYKVTVLPTLNETMVIMNTAGGVTADPRVREAIQLAYDYQGHLSTILGGAGQVATGLVSPAVACGVHGAPSAQNVAKAKQLVQDAGATGKSLTLMYQPVFQEHTQAATLLQTDLKAIGLNLTLKQVTFPQYLQMVSSADTEPDLAMVWDSPNYPQIGAWLQQRFASKSIGTTNLARYSNPQADKLIAAGAEATDATTACSDFNQAQHLILDDHVAVTIANPATPVVTDAKVKPFGFDPSFVIFNPKLIRLASGAN</sequence>
<dbReference type="PIRSF" id="PIRSF002741">
    <property type="entry name" value="MppA"/>
    <property type="match status" value="1"/>
</dbReference>
<dbReference type="Pfam" id="PF00496">
    <property type="entry name" value="SBP_bac_5"/>
    <property type="match status" value="1"/>
</dbReference>
<reference evidence="6 7" key="1">
    <citation type="submission" date="2010-10" db="EMBL/GenBank/DDBJ databases">
        <title>Complete sequence of Frankia sp. EuI1c.</title>
        <authorList>
            <consortium name="US DOE Joint Genome Institute"/>
            <person name="Lucas S."/>
            <person name="Copeland A."/>
            <person name="Lapidus A."/>
            <person name="Cheng J.-F."/>
            <person name="Bruce D."/>
            <person name="Goodwin L."/>
            <person name="Pitluck S."/>
            <person name="Chertkov O."/>
            <person name="Detter J.C."/>
            <person name="Han C."/>
            <person name="Tapia R."/>
            <person name="Land M."/>
            <person name="Hauser L."/>
            <person name="Jeffries C."/>
            <person name="Kyrpides N."/>
            <person name="Ivanova N."/>
            <person name="Mikhailova N."/>
            <person name="Beauchemin N."/>
            <person name="Sen A."/>
            <person name="Sur S.A."/>
            <person name="Gtari M."/>
            <person name="Wall L."/>
            <person name="Tisa L."/>
            <person name="Woyke T."/>
        </authorList>
    </citation>
    <scope>NUCLEOTIDE SEQUENCE [LARGE SCALE GENOMIC DNA]</scope>
    <source>
        <strain evidence="7">DSM 45817 / CECT 9037 / EuI1c</strain>
    </source>
</reference>
<dbReference type="GO" id="GO:0015833">
    <property type="term" value="P:peptide transport"/>
    <property type="evidence" value="ECO:0007669"/>
    <property type="project" value="TreeGrafter"/>
</dbReference>
<feature type="domain" description="Solute-binding protein family 5" evidence="5">
    <location>
        <begin position="68"/>
        <end position="422"/>
    </location>
</feature>
<name>E3J7G6_PSEI1</name>
<keyword evidence="4" id="KW-0732">Signal</keyword>
<evidence type="ECO:0000256" key="3">
    <source>
        <dbReference type="ARBA" id="ARBA00022448"/>
    </source>
</evidence>
<evidence type="ECO:0000256" key="4">
    <source>
        <dbReference type="ARBA" id="ARBA00022729"/>
    </source>
</evidence>
<dbReference type="PANTHER" id="PTHR30290:SF10">
    <property type="entry name" value="PERIPLASMIC OLIGOPEPTIDE-BINDING PROTEIN-RELATED"/>
    <property type="match status" value="1"/>
</dbReference>
<dbReference type="EMBL" id="CP002299">
    <property type="protein sequence ID" value="ADP79575.1"/>
    <property type="molecule type" value="Genomic_DNA"/>
</dbReference>
<comment type="subcellular location">
    <subcellularLocation>
        <location evidence="1">Cell envelope</location>
    </subcellularLocation>
</comment>
<dbReference type="Gene3D" id="3.10.105.10">
    <property type="entry name" value="Dipeptide-binding Protein, Domain 3"/>
    <property type="match status" value="1"/>
</dbReference>
<evidence type="ECO:0000259" key="5">
    <source>
        <dbReference type="Pfam" id="PF00496"/>
    </source>
</evidence>
<proteinExistence type="inferred from homology"/>
<dbReference type="HOGENOM" id="CLU_017028_7_3_11"/>
<dbReference type="GO" id="GO:0042597">
    <property type="term" value="C:periplasmic space"/>
    <property type="evidence" value="ECO:0007669"/>
    <property type="project" value="UniProtKB-ARBA"/>
</dbReference>
<dbReference type="GO" id="GO:0043190">
    <property type="term" value="C:ATP-binding cassette (ABC) transporter complex"/>
    <property type="evidence" value="ECO:0007669"/>
    <property type="project" value="InterPro"/>
</dbReference>
<dbReference type="InterPro" id="IPR039424">
    <property type="entry name" value="SBP_5"/>
</dbReference>
<evidence type="ECO:0000313" key="7">
    <source>
        <dbReference type="Proteomes" id="UP000002484"/>
    </source>
</evidence>
<organism evidence="6 7">
    <name type="scientific">Pseudofrankia inefficax (strain DSM 45817 / CECT 9037 / DDB 130130 / EuI1c)</name>
    <name type="common">Frankia inefficax</name>
    <dbReference type="NCBI Taxonomy" id="298654"/>
    <lineage>
        <taxon>Bacteria</taxon>
        <taxon>Bacillati</taxon>
        <taxon>Actinomycetota</taxon>
        <taxon>Actinomycetes</taxon>
        <taxon>Frankiales</taxon>
        <taxon>Frankiaceae</taxon>
        <taxon>Pseudofrankia</taxon>
    </lineage>
</organism>
<dbReference type="GO" id="GO:0030313">
    <property type="term" value="C:cell envelope"/>
    <property type="evidence" value="ECO:0007669"/>
    <property type="project" value="UniProtKB-SubCell"/>
</dbReference>
<evidence type="ECO:0000256" key="1">
    <source>
        <dbReference type="ARBA" id="ARBA00004196"/>
    </source>
</evidence>
<dbReference type="GO" id="GO:1904680">
    <property type="term" value="F:peptide transmembrane transporter activity"/>
    <property type="evidence" value="ECO:0007669"/>
    <property type="project" value="TreeGrafter"/>
</dbReference>
<dbReference type="InParanoid" id="E3J7G6"/>
<dbReference type="STRING" id="298654.FraEuI1c_1513"/>
<protein>
    <submittedName>
        <fullName evidence="6">Extracellular solute-binding protein family 5</fullName>
    </submittedName>
</protein>
<accession>E3J7G6</accession>
<dbReference type="CDD" id="cd00995">
    <property type="entry name" value="PBP2_NikA_DppA_OppA_like"/>
    <property type="match status" value="1"/>
</dbReference>
<dbReference type="Proteomes" id="UP000002484">
    <property type="component" value="Chromosome"/>
</dbReference>
<dbReference type="SUPFAM" id="SSF53850">
    <property type="entry name" value="Periplasmic binding protein-like II"/>
    <property type="match status" value="1"/>
</dbReference>
<evidence type="ECO:0000256" key="2">
    <source>
        <dbReference type="ARBA" id="ARBA00005695"/>
    </source>
</evidence>
<dbReference type="InterPro" id="IPR000914">
    <property type="entry name" value="SBP_5_dom"/>
</dbReference>
<dbReference type="Gene3D" id="3.40.190.10">
    <property type="entry name" value="Periplasmic binding protein-like II"/>
    <property type="match status" value="1"/>
</dbReference>
<dbReference type="eggNOG" id="COG0747">
    <property type="taxonomic scope" value="Bacteria"/>
</dbReference>
<dbReference type="Gene3D" id="3.90.76.10">
    <property type="entry name" value="Dipeptide-binding Protein, Domain 1"/>
    <property type="match status" value="1"/>
</dbReference>
<evidence type="ECO:0000313" key="6">
    <source>
        <dbReference type="EMBL" id="ADP79575.1"/>
    </source>
</evidence>
<dbReference type="KEGG" id="fri:FraEuI1c_1513"/>
<dbReference type="PANTHER" id="PTHR30290">
    <property type="entry name" value="PERIPLASMIC BINDING COMPONENT OF ABC TRANSPORTER"/>
    <property type="match status" value="1"/>
</dbReference>